<dbReference type="SMART" id="SM00471">
    <property type="entry name" value="HDc"/>
    <property type="match status" value="1"/>
</dbReference>
<dbReference type="PROSITE" id="PS51833">
    <property type="entry name" value="HDOD"/>
    <property type="match status" value="1"/>
</dbReference>
<evidence type="ECO:0000259" key="1">
    <source>
        <dbReference type="PROSITE" id="PS51833"/>
    </source>
</evidence>
<evidence type="ECO:0000313" key="3">
    <source>
        <dbReference type="Proteomes" id="UP000503820"/>
    </source>
</evidence>
<gene>
    <name evidence="2" type="ORF">DSM19430T_09660</name>
</gene>
<keyword evidence="2" id="KW-0378">Hydrolase</keyword>
<dbReference type="Pfam" id="PF08668">
    <property type="entry name" value="HDOD"/>
    <property type="match status" value="1"/>
</dbReference>
<dbReference type="Proteomes" id="UP000503820">
    <property type="component" value="Unassembled WGS sequence"/>
</dbReference>
<dbReference type="GO" id="GO:0016787">
    <property type="term" value="F:hydrolase activity"/>
    <property type="evidence" value="ECO:0007669"/>
    <property type="project" value="UniProtKB-KW"/>
</dbReference>
<dbReference type="PANTHER" id="PTHR33525:SF3">
    <property type="entry name" value="RIBONUCLEASE Y"/>
    <property type="match status" value="1"/>
</dbReference>
<dbReference type="AlphaFoldDB" id="A0A7J0BSY5"/>
<organism evidence="2 3">
    <name type="scientific">Desulfovibrio psychrotolerans</name>
    <dbReference type="NCBI Taxonomy" id="415242"/>
    <lineage>
        <taxon>Bacteria</taxon>
        <taxon>Pseudomonadati</taxon>
        <taxon>Thermodesulfobacteriota</taxon>
        <taxon>Desulfovibrionia</taxon>
        <taxon>Desulfovibrionales</taxon>
        <taxon>Desulfovibrionaceae</taxon>
        <taxon>Desulfovibrio</taxon>
    </lineage>
</organism>
<accession>A0A7J0BSY5</accession>
<dbReference type="InterPro" id="IPR013976">
    <property type="entry name" value="HDOD"/>
</dbReference>
<feature type="domain" description="HDOD" evidence="1">
    <location>
        <begin position="146"/>
        <end position="341"/>
    </location>
</feature>
<dbReference type="EMBL" id="BLVP01000005">
    <property type="protein sequence ID" value="GFM36282.1"/>
    <property type="molecule type" value="Genomic_DNA"/>
</dbReference>
<dbReference type="InterPro" id="IPR052340">
    <property type="entry name" value="RNase_Y/CdgJ"/>
</dbReference>
<proteinExistence type="predicted"/>
<name>A0A7J0BSY5_9BACT</name>
<evidence type="ECO:0000313" key="2">
    <source>
        <dbReference type="EMBL" id="GFM36282.1"/>
    </source>
</evidence>
<dbReference type="PANTHER" id="PTHR33525">
    <property type="match status" value="1"/>
</dbReference>
<reference evidence="2 3" key="1">
    <citation type="submission" date="2020-05" db="EMBL/GenBank/DDBJ databases">
        <title>Draft genome sequence of Desulfovibrio psychrotolerans JS1T.</title>
        <authorList>
            <person name="Ueno A."/>
            <person name="Tamazawa S."/>
            <person name="Tamamura S."/>
            <person name="Murakami T."/>
            <person name="Kiyama T."/>
            <person name="Inomata H."/>
            <person name="Amano Y."/>
            <person name="Miyakawa K."/>
            <person name="Tamaki H."/>
            <person name="Naganuma T."/>
            <person name="Kaneko K."/>
        </authorList>
    </citation>
    <scope>NUCLEOTIDE SEQUENCE [LARGE SCALE GENOMIC DNA]</scope>
    <source>
        <strain evidence="2 3">JS1</strain>
    </source>
</reference>
<dbReference type="InterPro" id="IPR003607">
    <property type="entry name" value="HD/PDEase_dom"/>
</dbReference>
<keyword evidence="3" id="KW-1185">Reference proteome</keyword>
<comment type="caution">
    <text evidence="2">The sequence shown here is derived from an EMBL/GenBank/DDBJ whole genome shotgun (WGS) entry which is preliminary data.</text>
</comment>
<sequence length="410" mass="45461">MARINAPDLRPGMVLAQDATGANGRLLLPKGTTLEERHIRVLHIWGAIDADIENLSREDSQQAALQEMQHDHVEAATRYVDILFRHADLSVPPMHELYTQCRRHYAELIAAGGRISEETFGWNPLPMPDTFPPMDLESFVSSDKGLASFPDIYFRISDALNDPNSTASRLAEVISKDPSMSAKLLQLVNSPFYGFGQRIDSLSRGVVLVGARELSQLALGVAVMDLFIGVPDGLITVRGFWQHSIACGVLCRIIASHIPGMQQERCFVIGLLHDVGRLVMLKLAPREIAWAINLSRTENMPLYQAEKAVFGFDHTDVTEALFTRWNLPGELLEGVAEHHATHRPTFREAAICGLGDTMAIAMGHGFSGTMHVRTLPPEMWRALEVPDSILNASMLAARRQIDDILTIFMK</sequence>
<dbReference type="SUPFAM" id="SSF109604">
    <property type="entry name" value="HD-domain/PDEase-like"/>
    <property type="match status" value="1"/>
</dbReference>
<protein>
    <submittedName>
        <fullName evidence="2">Phosphohydrolase</fullName>
    </submittedName>
</protein>
<dbReference type="RefSeq" id="WP_174408969.1">
    <property type="nucleotide sequence ID" value="NZ_BLVP01000005.1"/>
</dbReference>
<dbReference type="Gene3D" id="1.10.3210.10">
    <property type="entry name" value="Hypothetical protein af1432"/>
    <property type="match status" value="1"/>
</dbReference>